<dbReference type="GO" id="GO:0003729">
    <property type="term" value="F:mRNA binding"/>
    <property type="evidence" value="ECO:0007669"/>
    <property type="project" value="TreeGrafter"/>
</dbReference>
<gene>
    <name evidence="5" type="ORF">SteCoe_18336</name>
</gene>
<dbReference type="GO" id="GO:0003735">
    <property type="term" value="F:structural constituent of ribosome"/>
    <property type="evidence" value="ECO:0007669"/>
    <property type="project" value="InterPro"/>
</dbReference>
<keyword evidence="1" id="KW-0689">Ribosomal protein</keyword>
<dbReference type="OrthoDB" id="250175at2759"/>
<evidence type="ECO:0000313" key="6">
    <source>
        <dbReference type="Proteomes" id="UP000187209"/>
    </source>
</evidence>
<evidence type="ECO:0000256" key="3">
    <source>
        <dbReference type="SAM" id="MobiDB-lite"/>
    </source>
</evidence>
<dbReference type="InterPro" id="IPR013823">
    <property type="entry name" value="Ribosomal_bL12_C"/>
</dbReference>
<evidence type="ECO:0000313" key="5">
    <source>
        <dbReference type="EMBL" id="OMJ81219.1"/>
    </source>
</evidence>
<dbReference type="AlphaFoldDB" id="A0A1R2BWN1"/>
<protein>
    <recommendedName>
        <fullName evidence="4">Large ribosomal subunit protein bL12 C-terminal domain-containing protein</fullName>
    </recommendedName>
</protein>
<feature type="domain" description="Large ribosomal subunit protein bL12 C-terminal" evidence="4">
    <location>
        <begin position="127"/>
        <end position="196"/>
    </location>
</feature>
<reference evidence="5 6" key="1">
    <citation type="submission" date="2016-11" db="EMBL/GenBank/DDBJ databases">
        <title>The macronuclear genome of Stentor coeruleus: a giant cell with tiny introns.</title>
        <authorList>
            <person name="Slabodnick M."/>
            <person name="Ruby J.G."/>
            <person name="Reiff S.B."/>
            <person name="Swart E.C."/>
            <person name="Gosai S."/>
            <person name="Prabakaran S."/>
            <person name="Witkowska E."/>
            <person name="Larue G.E."/>
            <person name="Fisher S."/>
            <person name="Freeman R.M."/>
            <person name="Gunawardena J."/>
            <person name="Chu W."/>
            <person name="Stover N.A."/>
            <person name="Gregory B.D."/>
            <person name="Nowacki M."/>
            <person name="Derisi J."/>
            <person name="Roy S.W."/>
            <person name="Marshall W.F."/>
            <person name="Sood P."/>
        </authorList>
    </citation>
    <scope>NUCLEOTIDE SEQUENCE [LARGE SCALE GENOMIC DNA]</scope>
    <source>
        <strain evidence="5">WM001</strain>
    </source>
</reference>
<sequence>MSESFAMNFNKDHQNAVRKSKDSFTQEQNEKLSLILEQMTKLNTYEIMALRKNVQKAQESEYNWPIFSRPNSDPYRIKPNIEIPFLGPVSNVSDLINKITLGSADKGEVEEEVKEVVKEKPVEKTTFNIILTGYDPASKVKFIKCVKDVLGLGLKESKDKVEETIKGPVTLFKSVSKESHGKVLEQLLAAGGQVEFQ</sequence>
<evidence type="ECO:0000256" key="1">
    <source>
        <dbReference type="ARBA" id="ARBA00022980"/>
    </source>
</evidence>
<accession>A0A1R2BWN1</accession>
<keyword evidence="6" id="KW-1185">Reference proteome</keyword>
<dbReference type="EMBL" id="MPUH01000388">
    <property type="protein sequence ID" value="OMJ81219.1"/>
    <property type="molecule type" value="Genomic_DNA"/>
</dbReference>
<proteinExistence type="predicted"/>
<dbReference type="PANTHER" id="PTHR45987:SF4">
    <property type="entry name" value="LARGE RIBOSOMAL SUBUNIT PROTEIN BL12M"/>
    <property type="match status" value="1"/>
</dbReference>
<feature type="region of interest" description="Disordered" evidence="3">
    <location>
        <begin position="1"/>
        <end position="24"/>
    </location>
</feature>
<dbReference type="GO" id="GO:1990904">
    <property type="term" value="C:ribonucleoprotein complex"/>
    <property type="evidence" value="ECO:0007669"/>
    <property type="project" value="UniProtKB-KW"/>
</dbReference>
<dbReference type="SUPFAM" id="SSF54736">
    <property type="entry name" value="ClpS-like"/>
    <property type="match status" value="1"/>
</dbReference>
<dbReference type="CDD" id="cd00387">
    <property type="entry name" value="Ribosomal_L7_L12"/>
    <property type="match status" value="1"/>
</dbReference>
<organism evidence="5 6">
    <name type="scientific">Stentor coeruleus</name>
    <dbReference type="NCBI Taxonomy" id="5963"/>
    <lineage>
        <taxon>Eukaryota</taxon>
        <taxon>Sar</taxon>
        <taxon>Alveolata</taxon>
        <taxon>Ciliophora</taxon>
        <taxon>Postciliodesmatophora</taxon>
        <taxon>Heterotrichea</taxon>
        <taxon>Heterotrichida</taxon>
        <taxon>Stentoridae</taxon>
        <taxon>Stentor</taxon>
    </lineage>
</organism>
<dbReference type="InterPro" id="IPR014719">
    <property type="entry name" value="Ribosomal_bL12_C/ClpS-like"/>
</dbReference>
<name>A0A1R2BWN1_9CILI</name>
<dbReference type="PANTHER" id="PTHR45987">
    <property type="entry name" value="39S RIBOSOMAL PROTEIN L12"/>
    <property type="match status" value="1"/>
</dbReference>
<dbReference type="GO" id="GO:0005840">
    <property type="term" value="C:ribosome"/>
    <property type="evidence" value="ECO:0007669"/>
    <property type="project" value="UniProtKB-KW"/>
</dbReference>
<evidence type="ECO:0000256" key="2">
    <source>
        <dbReference type="ARBA" id="ARBA00023274"/>
    </source>
</evidence>
<dbReference type="Gene3D" id="3.30.1390.10">
    <property type="match status" value="1"/>
</dbReference>
<dbReference type="GO" id="GO:0006412">
    <property type="term" value="P:translation"/>
    <property type="evidence" value="ECO:0007669"/>
    <property type="project" value="InterPro"/>
</dbReference>
<feature type="compositionally biased region" description="Basic and acidic residues" evidence="3">
    <location>
        <begin position="10"/>
        <end position="24"/>
    </location>
</feature>
<comment type="caution">
    <text evidence="5">The sequence shown here is derived from an EMBL/GenBank/DDBJ whole genome shotgun (WGS) entry which is preliminary data.</text>
</comment>
<evidence type="ECO:0000259" key="4">
    <source>
        <dbReference type="Pfam" id="PF00542"/>
    </source>
</evidence>
<dbReference type="Pfam" id="PF00542">
    <property type="entry name" value="Ribosomal_L12"/>
    <property type="match status" value="1"/>
</dbReference>
<dbReference type="InterPro" id="IPR000206">
    <property type="entry name" value="Ribosomal_bL12"/>
</dbReference>
<keyword evidence="2" id="KW-0687">Ribonucleoprotein</keyword>
<dbReference type="Proteomes" id="UP000187209">
    <property type="component" value="Unassembled WGS sequence"/>
</dbReference>